<sequence length="520" mass="58009">MKLRGDSRVSPRHLFHSNGRGSPGLEFPYSAVVVFLVLSTLYIPLLPLELTRANFGGDGGDFLAAILTHGVAHPGGYPTYLLLGEAFQFIPLGTIPWRGALLSAISTAFAGGLVSLWVWHFLSPHSLSGQVISLIAGLAWGSAPLVWSQAVIVEVHGLQALMAVIWLWWVTLLRKGVRHTGGVSFLSWIAGLSLGNHLTIFLFIPALIATILPLILKDFRGRQKLKFWLVQGLTFLLGASVYLLLPLRAQMYPPINWGNPQSWEGFWWVVSGQPYRGLVFHTSVEGMLERISAWARILLEQFGLPGLVLGVLGAVISDHDKVDRFQGLLLWVFGSFSAFAIGYDTPDSLVYLIPALLAGAVWVGKGAMLTFQWHWRGWRLGWLVSIGMLVFLLGRLPETARQVDPRMETEVEQFAREVLQKAPTGALILTEADEDTFPLWYAHFGLGERPDVQIIVLPLTQFLWYRETLRHIYPDLHWPSTDDLAGSAWGEALPGLNAGRPVCRTHVEREYQIQVRYECR</sequence>
<keyword evidence="1" id="KW-0812">Transmembrane</keyword>
<dbReference type="PANTHER" id="PTHR16214:SF3">
    <property type="entry name" value="TRANSMEMBRANE PROTEIN 260"/>
    <property type="match status" value="1"/>
</dbReference>
<comment type="caution">
    <text evidence="2">The sequence shown here is derived from an EMBL/GenBank/DDBJ whole genome shotgun (WGS) entry which is preliminary data.</text>
</comment>
<keyword evidence="1" id="KW-1133">Transmembrane helix</keyword>
<dbReference type="Pfam" id="PF11028">
    <property type="entry name" value="TMEM260-like"/>
    <property type="match status" value="1"/>
</dbReference>
<accession>A0A3D1JEJ9</accession>
<evidence type="ECO:0000256" key="1">
    <source>
        <dbReference type="SAM" id="Phobius"/>
    </source>
</evidence>
<protein>
    <submittedName>
        <fullName evidence="2">DUF2723 domain-containing protein</fullName>
    </submittedName>
</protein>
<feature type="transmembrane region" description="Helical" evidence="1">
    <location>
        <begin position="293"/>
        <end position="316"/>
    </location>
</feature>
<dbReference type="AlphaFoldDB" id="A0A3D1JEJ9"/>
<dbReference type="Proteomes" id="UP000264141">
    <property type="component" value="Unassembled WGS sequence"/>
</dbReference>
<dbReference type="STRING" id="229919.GCA_001050195_02469"/>
<reference evidence="2 3" key="1">
    <citation type="journal article" date="2018" name="Nat. Biotechnol.">
        <title>A standardized bacterial taxonomy based on genome phylogeny substantially revises the tree of life.</title>
        <authorList>
            <person name="Parks D.H."/>
            <person name="Chuvochina M."/>
            <person name="Waite D.W."/>
            <person name="Rinke C."/>
            <person name="Skarshewski A."/>
            <person name="Chaumeil P.A."/>
            <person name="Hugenholtz P."/>
        </authorList>
    </citation>
    <scope>NUCLEOTIDE SEQUENCE [LARGE SCALE GENOMIC DNA]</scope>
    <source>
        <strain evidence="2">UBA8781</strain>
    </source>
</reference>
<proteinExistence type="predicted"/>
<feature type="transmembrane region" description="Helical" evidence="1">
    <location>
        <begin position="185"/>
        <end position="215"/>
    </location>
</feature>
<feature type="transmembrane region" description="Helical" evidence="1">
    <location>
        <begin position="349"/>
        <end position="368"/>
    </location>
</feature>
<evidence type="ECO:0000313" key="3">
    <source>
        <dbReference type="Proteomes" id="UP000264141"/>
    </source>
</evidence>
<feature type="transmembrane region" description="Helical" evidence="1">
    <location>
        <begin position="99"/>
        <end position="119"/>
    </location>
</feature>
<feature type="transmembrane region" description="Helical" evidence="1">
    <location>
        <begin position="328"/>
        <end position="343"/>
    </location>
</feature>
<name>A0A3D1JEJ9_9CHLR</name>
<feature type="transmembrane region" description="Helical" evidence="1">
    <location>
        <begin position="155"/>
        <end position="173"/>
    </location>
</feature>
<dbReference type="OrthoDB" id="144153at2"/>
<feature type="transmembrane region" description="Helical" evidence="1">
    <location>
        <begin position="27"/>
        <end position="45"/>
    </location>
</feature>
<dbReference type="InterPro" id="IPR021280">
    <property type="entry name" value="TMEM260-like"/>
</dbReference>
<organism evidence="2 3">
    <name type="scientific">Anaerolinea thermolimosa</name>
    <dbReference type="NCBI Taxonomy" id="229919"/>
    <lineage>
        <taxon>Bacteria</taxon>
        <taxon>Bacillati</taxon>
        <taxon>Chloroflexota</taxon>
        <taxon>Anaerolineae</taxon>
        <taxon>Anaerolineales</taxon>
        <taxon>Anaerolineaceae</taxon>
        <taxon>Anaerolinea</taxon>
    </lineage>
</organism>
<keyword evidence="1" id="KW-0472">Membrane</keyword>
<dbReference type="EMBL" id="DPBP01000009">
    <property type="protein sequence ID" value="HCE16645.1"/>
    <property type="molecule type" value="Genomic_DNA"/>
</dbReference>
<feature type="transmembrane region" description="Helical" evidence="1">
    <location>
        <begin position="380"/>
        <end position="397"/>
    </location>
</feature>
<dbReference type="PANTHER" id="PTHR16214">
    <property type="entry name" value="TRANSMEMBRANE PROTEIN 260"/>
    <property type="match status" value="1"/>
</dbReference>
<feature type="transmembrane region" description="Helical" evidence="1">
    <location>
        <begin position="227"/>
        <end position="245"/>
    </location>
</feature>
<dbReference type="InterPro" id="IPR052724">
    <property type="entry name" value="GT117_domain-containing"/>
</dbReference>
<gene>
    <name evidence="2" type="ORF">DEQ80_02180</name>
</gene>
<evidence type="ECO:0000313" key="2">
    <source>
        <dbReference type="EMBL" id="HCE16645.1"/>
    </source>
</evidence>